<gene>
    <name evidence="1" type="ORF">BPOR_0158g00150</name>
</gene>
<sequence>MVFIPPPLITHNRDFRATEDYINDLKDRVDHPASWKDSQLLSTDELITANMEYIPVSKFFTLNQLPKVADQRKRLKVNEECSSDLPPLKMSLVKSVYLLQRAIEPNEFVRIQPAYLTRYTGTSHDRAHYRHAVNKYVSNLERGILERMRSVTSSMIAEAIRTDKFKETCRSDTAREDLELFFARTASNNQLYYVYSKLWTVINFRFVMDNNVRPNAQEEQV</sequence>
<dbReference type="EMBL" id="PQXO01000158">
    <property type="protein sequence ID" value="TGO88515.1"/>
    <property type="molecule type" value="Genomic_DNA"/>
</dbReference>
<dbReference type="STRING" id="87229.A0A4Z1KVF9"/>
<organism evidence="1 2">
    <name type="scientific">Botrytis porri</name>
    <dbReference type="NCBI Taxonomy" id="87229"/>
    <lineage>
        <taxon>Eukaryota</taxon>
        <taxon>Fungi</taxon>
        <taxon>Dikarya</taxon>
        <taxon>Ascomycota</taxon>
        <taxon>Pezizomycotina</taxon>
        <taxon>Leotiomycetes</taxon>
        <taxon>Helotiales</taxon>
        <taxon>Sclerotiniaceae</taxon>
        <taxon>Botrytis</taxon>
    </lineage>
</organism>
<reference evidence="1 2" key="1">
    <citation type="submission" date="2017-12" db="EMBL/GenBank/DDBJ databases">
        <title>Comparative genomics of Botrytis spp.</title>
        <authorList>
            <person name="Valero-Jimenez C.A."/>
            <person name="Tapia P."/>
            <person name="Veloso J."/>
            <person name="Silva-Moreno E."/>
            <person name="Staats M."/>
            <person name="Valdes J.H."/>
            <person name="Van Kan J.A.L."/>
        </authorList>
    </citation>
    <scope>NUCLEOTIDE SEQUENCE [LARGE SCALE GENOMIC DNA]</scope>
    <source>
        <strain evidence="1 2">MUCL3349</strain>
    </source>
</reference>
<proteinExistence type="predicted"/>
<evidence type="ECO:0000313" key="2">
    <source>
        <dbReference type="Proteomes" id="UP000297280"/>
    </source>
</evidence>
<accession>A0A4Z1KVF9</accession>
<dbReference type="Proteomes" id="UP000297280">
    <property type="component" value="Unassembled WGS sequence"/>
</dbReference>
<protein>
    <submittedName>
        <fullName evidence="1">Uncharacterized protein</fullName>
    </submittedName>
</protein>
<evidence type="ECO:0000313" key="1">
    <source>
        <dbReference type="EMBL" id="TGO88515.1"/>
    </source>
</evidence>
<name>A0A4Z1KVF9_9HELO</name>
<keyword evidence="2" id="KW-1185">Reference proteome</keyword>
<comment type="caution">
    <text evidence="1">The sequence shown here is derived from an EMBL/GenBank/DDBJ whole genome shotgun (WGS) entry which is preliminary data.</text>
</comment>
<dbReference type="OrthoDB" id="3540360at2759"/>
<dbReference type="AlphaFoldDB" id="A0A4Z1KVF9"/>